<proteinExistence type="predicted"/>
<evidence type="ECO:0000313" key="1">
    <source>
        <dbReference type="EMBL" id="THF60946.1"/>
    </source>
</evidence>
<protein>
    <submittedName>
        <fullName evidence="1">Uncharacterized protein</fullName>
    </submittedName>
</protein>
<dbReference type="Gene3D" id="1.10.260.40">
    <property type="entry name" value="lambda repressor-like DNA-binding domains"/>
    <property type="match status" value="1"/>
</dbReference>
<dbReference type="EMBL" id="SSOD01000008">
    <property type="protein sequence ID" value="THF60946.1"/>
    <property type="molecule type" value="Genomic_DNA"/>
</dbReference>
<accession>A0A4S4AR69</accession>
<dbReference type="InterPro" id="IPR010982">
    <property type="entry name" value="Lambda_DNA-bd_dom_sf"/>
</dbReference>
<evidence type="ECO:0000313" key="2">
    <source>
        <dbReference type="Proteomes" id="UP000307956"/>
    </source>
</evidence>
<reference evidence="1 2" key="1">
    <citation type="submission" date="2019-04" db="EMBL/GenBank/DDBJ databases">
        <title>Azoarcus rhizosphaerae sp. nov. isolated from rhizosphere of Ficus religiosa.</title>
        <authorList>
            <person name="Lin S.-Y."/>
            <person name="Hameed A."/>
            <person name="Hsu Y.-H."/>
            <person name="Young C.-C."/>
        </authorList>
    </citation>
    <scope>NUCLEOTIDE SEQUENCE [LARGE SCALE GENOMIC DNA]</scope>
    <source>
        <strain evidence="1 2">CC-YHH848</strain>
    </source>
</reference>
<dbReference type="SUPFAM" id="SSF47413">
    <property type="entry name" value="lambda repressor-like DNA-binding domains"/>
    <property type="match status" value="1"/>
</dbReference>
<comment type="caution">
    <text evidence="1">The sequence shown here is derived from an EMBL/GenBank/DDBJ whole genome shotgun (WGS) entry which is preliminary data.</text>
</comment>
<dbReference type="GO" id="GO:0003677">
    <property type="term" value="F:DNA binding"/>
    <property type="evidence" value="ECO:0007669"/>
    <property type="project" value="InterPro"/>
</dbReference>
<dbReference type="InterPro" id="IPR001387">
    <property type="entry name" value="Cro/C1-type_HTH"/>
</dbReference>
<keyword evidence="2" id="KW-1185">Reference proteome</keyword>
<dbReference type="CDD" id="cd00093">
    <property type="entry name" value="HTH_XRE"/>
    <property type="match status" value="1"/>
</dbReference>
<organism evidence="1 2">
    <name type="scientific">Pseudothauera rhizosphaerae</name>
    <dbReference type="NCBI Taxonomy" id="2565932"/>
    <lineage>
        <taxon>Bacteria</taxon>
        <taxon>Pseudomonadati</taxon>
        <taxon>Pseudomonadota</taxon>
        <taxon>Betaproteobacteria</taxon>
        <taxon>Rhodocyclales</taxon>
        <taxon>Zoogloeaceae</taxon>
        <taxon>Pseudothauera</taxon>
    </lineage>
</organism>
<name>A0A4S4AR69_9RHOO</name>
<dbReference type="Proteomes" id="UP000307956">
    <property type="component" value="Unassembled WGS sequence"/>
</dbReference>
<sequence>MKRQQKNELTLSVDAFSIESVNLSVPAIGERIKVARKAVGLTQDRLAALAGATSKRGLQDNEAGKGMPGGQMIGAMVRAGINANWLLTGEGPMLLSELDEAAAWRARAEQLQVALNAAAQAAPLNEAAMRAIIIGVLEDPRYSAAEADCIAARAVQLYRRALDDNLITATGVGEGKNKAA</sequence>
<dbReference type="OrthoDB" id="9788236at2"/>
<gene>
    <name evidence="1" type="ORF">E6O51_12005</name>
</gene>
<dbReference type="RefSeq" id="WP_136385220.1">
    <property type="nucleotide sequence ID" value="NZ_SSOD01000008.1"/>
</dbReference>
<dbReference type="AlphaFoldDB" id="A0A4S4AR69"/>